<dbReference type="Proteomes" id="UP000321548">
    <property type="component" value="Unassembled WGS sequence"/>
</dbReference>
<name>A0A5C8P146_9BURK</name>
<dbReference type="Pfam" id="PF15071">
    <property type="entry name" value="TMEM220"/>
    <property type="match status" value="1"/>
</dbReference>
<evidence type="ECO:0000256" key="1">
    <source>
        <dbReference type="SAM" id="Phobius"/>
    </source>
</evidence>
<keyword evidence="3" id="KW-1185">Reference proteome</keyword>
<protein>
    <recommendedName>
        <fullName evidence="4">Transmembrane protein</fullName>
    </recommendedName>
</protein>
<evidence type="ECO:0008006" key="4">
    <source>
        <dbReference type="Google" id="ProtNLM"/>
    </source>
</evidence>
<feature type="transmembrane region" description="Helical" evidence="1">
    <location>
        <begin position="29"/>
        <end position="48"/>
    </location>
</feature>
<reference evidence="2 3" key="1">
    <citation type="submission" date="2019-06" db="EMBL/GenBank/DDBJ databases">
        <title>Quisquiliibacterium sp. nov., isolated from a maize field.</title>
        <authorList>
            <person name="Lin S.-Y."/>
            <person name="Tsai C.-F."/>
            <person name="Young C.-C."/>
        </authorList>
    </citation>
    <scope>NUCLEOTIDE SEQUENCE [LARGE SCALE GENOMIC DNA]</scope>
    <source>
        <strain evidence="2 3">CC-CFT501</strain>
    </source>
</reference>
<dbReference type="EMBL" id="VDUY01000002">
    <property type="protein sequence ID" value="TXL66966.1"/>
    <property type="molecule type" value="Genomic_DNA"/>
</dbReference>
<sequence length="121" mass="13576">MRYLNVLLGILMLAFVAVQYNDPDGPLWMAIYSVPMIWAFLAAFRLPLLRTPLGSRLLQLSVLAGVAAVAYYWPQMPGFWHKEVWWNEETAREGMGVMLLLIVLLVAWVSSLRGGAAVGRV</sequence>
<evidence type="ECO:0000313" key="3">
    <source>
        <dbReference type="Proteomes" id="UP000321548"/>
    </source>
</evidence>
<organism evidence="2 3">
    <name type="scientific">Zeimonas arvi</name>
    <dbReference type="NCBI Taxonomy" id="2498847"/>
    <lineage>
        <taxon>Bacteria</taxon>
        <taxon>Pseudomonadati</taxon>
        <taxon>Pseudomonadota</taxon>
        <taxon>Betaproteobacteria</taxon>
        <taxon>Burkholderiales</taxon>
        <taxon>Burkholderiaceae</taxon>
        <taxon>Zeimonas</taxon>
    </lineage>
</organism>
<feature type="transmembrane region" description="Helical" evidence="1">
    <location>
        <begin position="94"/>
        <end position="112"/>
    </location>
</feature>
<dbReference type="AlphaFoldDB" id="A0A5C8P146"/>
<keyword evidence="1" id="KW-0472">Membrane</keyword>
<evidence type="ECO:0000313" key="2">
    <source>
        <dbReference type="EMBL" id="TXL66966.1"/>
    </source>
</evidence>
<feature type="transmembrane region" description="Helical" evidence="1">
    <location>
        <begin position="57"/>
        <end position="74"/>
    </location>
</feature>
<dbReference type="RefSeq" id="WP_147703215.1">
    <property type="nucleotide sequence ID" value="NZ_VDUY01000002.1"/>
</dbReference>
<accession>A0A5C8P146</accession>
<proteinExistence type="predicted"/>
<keyword evidence="1" id="KW-1133">Transmembrane helix</keyword>
<gene>
    <name evidence="2" type="ORF">FHP08_04895</name>
</gene>
<dbReference type="OrthoDB" id="341808at2"/>
<dbReference type="InterPro" id="IPR029377">
    <property type="entry name" value="TMEM220"/>
</dbReference>
<keyword evidence="1" id="KW-0812">Transmembrane</keyword>
<comment type="caution">
    <text evidence="2">The sequence shown here is derived from an EMBL/GenBank/DDBJ whole genome shotgun (WGS) entry which is preliminary data.</text>
</comment>